<keyword evidence="3" id="KW-1185">Reference proteome</keyword>
<evidence type="ECO:0000313" key="3">
    <source>
        <dbReference type="Proteomes" id="UP001159363"/>
    </source>
</evidence>
<feature type="region of interest" description="Disordered" evidence="1">
    <location>
        <begin position="222"/>
        <end position="266"/>
    </location>
</feature>
<evidence type="ECO:0000313" key="2">
    <source>
        <dbReference type="EMBL" id="KAJ8868989.1"/>
    </source>
</evidence>
<feature type="region of interest" description="Disordered" evidence="1">
    <location>
        <begin position="415"/>
        <end position="473"/>
    </location>
</feature>
<name>A0ABQ9G994_9NEOP</name>
<feature type="region of interest" description="Disordered" evidence="1">
    <location>
        <begin position="529"/>
        <end position="553"/>
    </location>
</feature>
<feature type="compositionally biased region" description="Polar residues" evidence="1">
    <location>
        <begin position="238"/>
        <end position="247"/>
    </location>
</feature>
<dbReference type="EMBL" id="JARBHB010000014">
    <property type="protein sequence ID" value="KAJ8868989.1"/>
    <property type="molecule type" value="Genomic_DNA"/>
</dbReference>
<reference evidence="2 3" key="1">
    <citation type="submission" date="2023-02" db="EMBL/GenBank/DDBJ databases">
        <title>LHISI_Scaffold_Assembly.</title>
        <authorList>
            <person name="Stuart O.P."/>
            <person name="Cleave R."/>
            <person name="Magrath M.J.L."/>
            <person name="Mikheyev A.S."/>
        </authorList>
    </citation>
    <scope>NUCLEOTIDE SEQUENCE [LARGE SCALE GENOMIC DNA]</scope>
    <source>
        <strain evidence="2">Daus_M_001</strain>
        <tissue evidence="2">Leg muscle</tissue>
    </source>
</reference>
<sequence>MSDRKDCSNLKSKSAPFLARRVGRKPVQCWDTRNGYTQLARSAYLIISLWFSLSLRYLSLSTTGCRPVQLECAEDRLGQSVCGNRDARTPEGHLAENRSQEIEDGLLQQTPGEAACKNPFTSQRSGTWMPKRRPDIGHCKAGPDIFPRPARQQGRLQPWVCPPSGAIRIARYSLRHPDSVQRHDGTTPRVARRSGEALVVRVSAALIAPSLLDLGRYSELRTSSTERNLPADRRHSPLASQTMSNSPGGDLALDPPQASARSACNGGNYTPFRRPVVAHIFPPTYSRGGFSRDSPVFSTPCIPETLHAHLDLPIVGSRDTRIPPLSTSIAKAGFTRWKTSAKLARDVDLAREFLARDDVSVASHRRQQRSTCLPLAPPPPSLSFIIQPIKPCFAGEHVSRRTRALSAAGRNYARGCRVGGQRSPTGAHSAASGRSLLPSPTAVAAERRSPSYETRQTASASYKGASATRPSSYTRGATVAQRLACSPPTKANRVQSPAGSPDFRKWESCRTMTLVGVFSQGYPAPLPVPHSGAAPYSLKSPSSARKTSLLRAA</sequence>
<accession>A0ABQ9G994</accession>
<protein>
    <submittedName>
        <fullName evidence="2">Uncharacterized protein</fullName>
    </submittedName>
</protein>
<evidence type="ECO:0000256" key="1">
    <source>
        <dbReference type="SAM" id="MobiDB-lite"/>
    </source>
</evidence>
<feature type="compositionally biased region" description="Polar residues" evidence="1">
    <location>
        <begin position="451"/>
        <end position="460"/>
    </location>
</feature>
<comment type="caution">
    <text evidence="2">The sequence shown here is derived from an EMBL/GenBank/DDBJ whole genome shotgun (WGS) entry which is preliminary data.</text>
</comment>
<organism evidence="2 3">
    <name type="scientific">Dryococelus australis</name>
    <dbReference type="NCBI Taxonomy" id="614101"/>
    <lineage>
        <taxon>Eukaryota</taxon>
        <taxon>Metazoa</taxon>
        <taxon>Ecdysozoa</taxon>
        <taxon>Arthropoda</taxon>
        <taxon>Hexapoda</taxon>
        <taxon>Insecta</taxon>
        <taxon>Pterygota</taxon>
        <taxon>Neoptera</taxon>
        <taxon>Polyneoptera</taxon>
        <taxon>Phasmatodea</taxon>
        <taxon>Verophasmatodea</taxon>
        <taxon>Anareolatae</taxon>
        <taxon>Phasmatidae</taxon>
        <taxon>Eurycanthinae</taxon>
        <taxon>Dryococelus</taxon>
    </lineage>
</organism>
<gene>
    <name evidence="2" type="ORF">PR048_030535</name>
</gene>
<proteinExistence type="predicted"/>
<dbReference type="Proteomes" id="UP001159363">
    <property type="component" value="Chromosome 13"/>
</dbReference>